<dbReference type="InterPro" id="IPR036687">
    <property type="entry name" value="DinI-like_sf"/>
</dbReference>
<protein>
    <submittedName>
        <fullName evidence="1">DNA damage-inducible protein I</fullName>
    </submittedName>
</protein>
<proteinExistence type="predicted"/>
<gene>
    <name evidence="1" type="ORF">EGO53_06585</name>
</gene>
<dbReference type="Pfam" id="PF06183">
    <property type="entry name" value="DinI"/>
    <property type="match status" value="1"/>
</dbReference>
<dbReference type="GO" id="GO:0009432">
    <property type="term" value="P:SOS response"/>
    <property type="evidence" value="ECO:0007669"/>
    <property type="project" value="TreeGrafter"/>
</dbReference>
<dbReference type="Proteomes" id="UP000317572">
    <property type="component" value="Chromosome"/>
</dbReference>
<reference evidence="1 2" key="1">
    <citation type="submission" date="2018-11" db="EMBL/GenBank/DDBJ databases">
        <title>The first complete genome of Serratia liquefaciens isolated from metalophyte plant revel distinctness adaptive mechanisms in an extreme habitat.</title>
        <authorList>
            <person name="Caneschi W.L."/>
            <person name="Sanchez A.B."/>
            <person name="Felestrino E.B."/>
            <person name="Assis R.A.B."/>
            <person name="Lemes C.G.C."/>
            <person name="Cordeiro I.F."/>
            <person name="Fonseca N.P."/>
            <person name="Villa M."/>
            <person name="Vieira I.T."/>
            <person name="Moraes L.A."/>
            <person name="Kamino L.H.Y."/>
            <person name="do Carmo F."/>
            <person name="Garcia C.M."/>
            <person name="Almeida N.F."/>
            <person name="Silva R.S."/>
            <person name="Ferro J.A."/>
            <person name="Ferro M.I.T."/>
            <person name="Varani A.M."/>
            <person name="Ferreira R.M."/>
            <person name="dos Santos V.L."/>
            <person name="Silva U.C."/>
            <person name="Setubal J.C."/>
            <person name="Moreira L.M."/>
        </authorList>
    </citation>
    <scope>NUCLEOTIDE SEQUENCE [LARGE SCALE GENOMIC DNA]</scope>
    <source>
        <strain evidence="1 2">FG3</strain>
    </source>
</reference>
<evidence type="ECO:0000313" key="2">
    <source>
        <dbReference type="Proteomes" id="UP000317572"/>
    </source>
</evidence>
<evidence type="ECO:0000313" key="1">
    <source>
        <dbReference type="EMBL" id="QDL31466.1"/>
    </source>
</evidence>
<dbReference type="AlphaFoldDB" id="A0A515CTG8"/>
<name>A0A515CTG8_SERLI</name>
<dbReference type="EMBL" id="CP033893">
    <property type="protein sequence ID" value="QDL31466.1"/>
    <property type="molecule type" value="Genomic_DNA"/>
</dbReference>
<dbReference type="PANTHER" id="PTHR36572:SF2">
    <property type="entry name" value="DNA DAMAGE-INDUCIBLE PROTEIN I"/>
    <property type="match status" value="1"/>
</dbReference>
<dbReference type="PANTHER" id="PTHR36572">
    <property type="entry name" value="DNA DAMAGE-INDUCIBLE PROTEIN I-RELATED"/>
    <property type="match status" value="1"/>
</dbReference>
<dbReference type="InterPro" id="IPR010391">
    <property type="entry name" value="DNA_damage-inducible_DinI-like"/>
</dbReference>
<dbReference type="Gene3D" id="3.30.910.10">
    <property type="entry name" value="DinI-like"/>
    <property type="match status" value="1"/>
</dbReference>
<dbReference type="SUPFAM" id="SSF54857">
    <property type="entry name" value="DNA damage-inducible protein DinI"/>
    <property type="match status" value="1"/>
</dbReference>
<organism evidence="1 2">
    <name type="scientific">Serratia liquefaciens</name>
    <dbReference type="NCBI Taxonomy" id="614"/>
    <lineage>
        <taxon>Bacteria</taxon>
        <taxon>Pseudomonadati</taxon>
        <taxon>Pseudomonadota</taxon>
        <taxon>Gammaproteobacteria</taxon>
        <taxon>Enterobacterales</taxon>
        <taxon>Yersiniaceae</taxon>
        <taxon>Serratia</taxon>
    </lineage>
</organism>
<dbReference type="RefSeq" id="WP_142816394.1">
    <property type="nucleotide sequence ID" value="NZ_CP033893.1"/>
</dbReference>
<accession>A0A515CTG8</accession>
<sequence>MKVELVIQKNKELPVGAVAAIEQEFQKRLLKQFPDCRVSVRLGGQDNLSVLGAEKSVKERVENILQETWESAEDWFY</sequence>